<accession>A0A371CSH4</accession>
<name>A0A371CSH4_9APHY</name>
<proteinExistence type="predicted"/>
<dbReference type="OrthoDB" id="2798260at2759"/>
<evidence type="ECO:0000313" key="1">
    <source>
        <dbReference type="EMBL" id="RDX43243.1"/>
    </source>
</evidence>
<organism evidence="1 2">
    <name type="scientific">Lentinus brumalis</name>
    <dbReference type="NCBI Taxonomy" id="2498619"/>
    <lineage>
        <taxon>Eukaryota</taxon>
        <taxon>Fungi</taxon>
        <taxon>Dikarya</taxon>
        <taxon>Basidiomycota</taxon>
        <taxon>Agaricomycotina</taxon>
        <taxon>Agaricomycetes</taxon>
        <taxon>Polyporales</taxon>
        <taxon>Polyporaceae</taxon>
        <taxon>Lentinus</taxon>
    </lineage>
</organism>
<evidence type="ECO:0008006" key="3">
    <source>
        <dbReference type="Google" id="ProtNLM"/>
    </source>
</evidence>
<dbReference type="EMBL" id="KZ857468">
    <property type="protein sequence ID" value="RDX43243.1"/>
    <property type="molecule type" value="Genomic_DNA"/>
</dbReference>
<keyword evidence="2" id="KW-1185">Reference proteome</keyword>
<dbReference type="Proteomes" id="UP000256964">
    <property type="component" value="Unassembled WGS sequence"/>
</dbReference>
<gene>
    <name evidence="1" type="ORF">OH76DRAFT_1488026</name>
</gene>
<dbReference type="AlphaFoldDB" id="A0A371CSH4"/>
<sequence>MTDALPSPVNAEPRLPIEVSERVIEAVYNDWYEFVSTSLATLSSCSLVCRAWRPRAQRVLFECVLLRDKDALYGFAELLYTSPELGSYVRKLTNLAKLYIIGFHDDEKAANPLPEGEKELPYLPIHRYFPSLLTSISHIRRLDFADVRFPSFGDFARFLSTLPNLKVLHCHRISWAVLGLEPVCMAKRSSHDSRKTFLSKLEEFTCIDMGEPGRQRLLSALGPSLRGLWIKFPNEPPSLPIEHPRVEQEAPSLALNLRSFPCLDRLLCALAPSAQPDDQMLEYLRDTLVSWGPSSDDVLGDLSPSQRRLYLAPANRSLFKREDYVALLRTIGPVISGDTDDHPETDPCRAGLVVQDLGDRFEWEDWWRKAVAECFPTLSRWKRLYVYPTHTVKTTKWQDDDSTPQDYADRLQAMQDLADARCRHSTRDTVKKFLATRAVLFSDLQVPASGRQAMRPSLAQPGTSQALERASEGLTARLEDVSSPSQAVRPWL</sequence>
<reference evidence="1 2" key="1">
    <citation type="journal article" date="2018" name="Biotechnol. Biofuels">
        <title>Integrative visual omics of the white-rot fungus Polyporus brumalis exposes the biotechnological potential of its oxidative enzymes for delignifying raw plant biomass.</title>
        <authorList>
            <person name="Miyauchi S."/>
            <person name="Rancon A."/>
            <person name="Drula E."/>
            <person name="Hage H."/>
            <person name="Chaduli D."/>
            <person name="Favel A."/>
            <person name="Grisel S."/>
            <person name="Henrissat B."/>
            <person name="Herpoel-Gimbert I."/>
            <person name="Ruiz-Duenas F.J."/>
            <person name="Chevret D."/>
            <person name="Hainaut M."/>
            <person name="Lin J."/>
            <person name="Wang M."/>
            <person name="Pangilinan J."/>
            <person name="Lipzen A."/>
            <person name="Lesage-Meessen L."/>
            <person name="Navarro D."/>
            <person name="Riley R."/>
            <person name="Grigoriev I.V."/>
            <person name="Zhou S."/>
            <person name="Raouche S."/>
            <person name="Rosso M.N."/>
        </authorList>
    </citation>
    <scope>NUCLEOTIDE SEQUENCE [LARGE SCALE GENOMIC DNA]</scope>
    <source>
        <strain evidence="1 2">BRFM 1820</strain>
    </source>
</reference>
<evidence type="ECO:0000313" key="2">
    <source>
        <dbReference type="Proteomes" id="UP000256964"/>
    </source>
</evidence>
<protein>
    <recommendedName>
        <fullName evidence="3">F-box domain-containing protein</fullName>
    </recommendedName>
</protein>